<dbReference type="EMBL" id="JH651384">
    <property type="protein sequence ID" value="EIJ34530.1"/>
    <property type="molecule type" value="Genomic_DNA"/>
</dbReference>
<evidence type="ECO:0000259" key="3">
    <source>
        <dbReference type="SMART" id="SM00945"/>
    </source>
</evidence>
<dbReference type="GO" id="GO:0003723">
    <property type="term" value="F:RNA binding"/>
    <property type="evidence" value="ECO:0007669"/>
    <property type="project" value="UniProtKB-KW"/>
</dbReference>
<accession>A0A656HGL6</accession>
<dbReference type="InterPro" id="IPR016103">
    <property type="entry name" value="ProQ/FinO"/>
</dbReference>
<dbReference type="InterPro" id="IPR036442">
    <property type="entry name" value="ProQ/FinO_sf"/>
</dbReference>
<dbReference type="AlphaFoldDB" id="A0A656HGL6"/>
<reference evidence="5" key="1">
    <citation type="journal article" date="2011" name="Stand. Genomic Sci.">
        <title>Genome sequence of the filamentous, gliding Thiothrix nivea neotype strain (JP2(T)).</title>
        <authorList>
            <person name="Lapidus A."/>
            <person name="Nolan M."/>
            <person name="Lucas S."/>
            <person name="Glavina Del Rio T."/>
            <person name="Tice H."/>
            <person name="Cheng J.F."/>
            <person name="Tapia R."/>
            <person name="Han C."/>
            <person name="Goodwin L."/>
            <person name="Pitluck S."/>
            <person name="Liolios K."/>
            <person name="Pagani I."/>
            <person name="Ivanova N."/>
            <person name="Huntemann M."/>
            <person name="Mavromatis K."/>
            <person name="Mikhailova N."/>
            <person name="Pati A."/>
            <person name="Chen A."/>
            <person name="Palaniappan K."/>
            <person name="Land M."/>
            <person name="Brambilla E.M."/>
            <person name="Rohde M."/>
            <person name="Abt B."/>
            <person name="Verbarg S."/>
            <person name="Goker M."/>
            <person name="Bristow J."/>
            <person name="Eisen J.A."/>
            <person name="Markowitz V."/>
            <person name="Hugenholtz P."/>
            <person name="Kyrpides N.C."/>
            <person name="Klenk H.P."/>
            <person name="Woyke T."/>
        </authorList>
    </citation>
    <scope>NUCLEOTIDE SEQUENCE [LARGE SCALE GENOMIC DNA]</scope>
    <source>
        <strain evidence="5">ATCC 35100 / DSM 5205 / JP2</strain>
    </source>
</reference>
<organism evidence="4 5">
    <name type="scientific">Thiothrix nivea (strain ATCC 35100 / DSM 5205 / JP2)</name>
    <dbReference type="NCBI Taxonomy" id="870187"/>
    <lineage>
        <taxon>Bacteria</taxon>
        <taxon>Pseudomonadati</taxon>
        <taxon>Pseudomonadota</taxon>
        <taxon>Gammaproteobacteria</taxon>
        <taxon>Thiotrichales</taxon>
        <taxon>Thiotrichaceae</taxon>
        <taxon>Thiothrix</taxon>
    </lineage>
</organism>
<feature type="region of interest" description="Disordered" evidence="2">
    <location>
        <begin position="1"/>
        <end position="59"/>
    </location>
</feature>
<dbReference type="Proteomes" id="UP000005317">
    <property type="component" value="Unassembled WGS sequence"/>
</dbReference>
<dbReference type="Pfam" id="PF04352">
    <property type="entry name" value="ProQ"/>
    <property type="match status" value="1"/>
</dbReference>
<dbReference type="RefSeq" id="WP_002708458.1">
    <property type="nucleotide sequence ID" value="NZ_JH651384.1"/>
</dbReference>
<keyword evidence="1" id="KW-0694">RNA-binding</keyword>
<proteinExistence type="predicted"/>
<evidence type="ECO:0000256" key="2">
    <source>
        <dbReference type="SAM" id="MobiDB-lite"/>
    </source>
</evidence>
<evidence type="ECO:0000256" key="1">
    <source>
        <dbReference type="ARBA" id="ARBA00022884"/>
    </source>
</evidence>
<name>A0A656HGL6_THINJ</name>
<evidence type="ECO:0000313" key="5">
    <source>
        <dbReference type="Proteomes" id="UP000005317"/>
    </source>
</evidence>
<dbReference type="SUPFAM" id="SSF48657">
    <property type="entry name" value="FinO-like"/>
    <property type="match status" value="1"/>
</dbReference>
<dbReference type="Gene3D" id="1.10.1710.10">
    <property type="entry name" value="ProQ/FinO domain"/>
    <property type="match status" value="1"/>
</dbReference>
<dbReference type="SMART" id="SM00945">
    <property type="entry name" value="ProQ"/>
    <property type="match status" value="1"/>
</dbReference>
<protein>
    <submittedName>
        <fullName evidence="4">Fertility inhibition FinO-like protein</fullName>
    </submittedName>
</protein>
<feature type="domain" description="ProQ/FinO" evidence="3">
    <location>
        <begin position="58"/>
        <end position="156"/>
    </location>
</feature>
<gene>
    <name evidence="4" type="ORF">Thini_1955</name>
</gene>
<sequence length="157" mass="17529">MKRSGKRIIRREDIPGINKPSTKPNPQPARGGKGKDPKKKPARKPAIKPPVTPPSDLKARELNDRLNAFTVWRDYLPLAIGIDKDVFRLVNEEHFPGASKKVVRKTLAMHANHGCYLQAVTQGEARYRLDGTEEGDITAYQQQLAAETLTKRQAPKG</sequence>
<evidence type="ECO:0000313" key="4">
    <source>
        <dbReference type="EMBL" id="EIJ34530.1"/>
    </source>
</evidence>
<keyword evidence="5" id="KW-1185">Reference proteome</keyword>
<feature type="compositionally biased region" description="Basic residues" evidence="2">
    <location>
        <begin position="36"/>
        <end position="46"/>
    </location>
</feature>